<dbReference type="InterPro" id="IPR032816">
    <property type="entry name" value="VTT_dom"/>
</dbReference>
<reference evidence="8" key="1">
    <citation type="submission" date="2021-01" db="EMBL/GenBank/DDBJ databases">
        <authorList>
            <person name="Corre E."/>
            <person name="Pelletier E."/>
            <person name="Niang G."/>
            <person name="Scheremetjew M."/>
            <person name="Finn R."/>
            <person name="Kale V."/>
            <person name="Holt S."/>
            <person name="Cochrane G."/>
            <person name="Meng A."/>
            <person name="Brown T."/>
            <person name="Cohen L."/>
        </authorList>
    </citation>
    <scope>NUCLEOTIDE SEQUENCE</scope>
    <source>
        <strain evidence="8">RCC927</strain>
    </source>
</reference>
<evidence type="ECO:0000256" key="5">
    <source>
        <dbReference type="SAM" id="MobiDB-lite"/>
    </source>
</evidence>
<feature type="compositionally biased region" description="Basic residues" evidence="5">
    <location>
        <begin position="291"/>
        <end position="301"/>
    </location>
</feature>
<accession>A0A7S3BR35</accession>
<dbReference type="GO" id="GO:0000045">
    <property type="term" value="P:autophagosome assembly"/>
    <property type="evidence" value="ECO:0007669"/>
    <property type="project" value="TreeGrafter"/>
</dbReference>
<feature type="transmembrane region" description="Helical" evidence="6">
    <location>
        <begin position="88"/>
        <end position="118"/>
    </location>
</feature>
<dbReference type="GO" id="GO:0016020">
    <property type="term" value="C:membrane"/>
    <property type="evidence" value="ECO:0007669"/>
    <property type="project" value="UniProtKB-SubCell"/>
</dbReference>
<protein>
    <recommendedName>
        <fullName evidence="7">VTT domain-containing protein</fullName>
    </recommendedName>
</protein>
<dbReference type="EMBL" id="HBHY01014149">
    <property type="protein sequence ID" value="CAE0142872.1"/>
    <property type="molecule type" value="Transcribed_RNA"/>
</dbReference>
<feature type="transmembrane region" description="Helical" evidence="6">
    <location>
        <begin position="172"/>
        <end position="194"/>
    </location>
</feature>
<feature type="region of interest" description="Disordered" evidence="5">
    <location>
        <begin position="266"/>
        <end position="312"/>
    </location>
</feature>
<dbReference type="AlphaFoldDB" id="A0A7S3BR35"/>
<sequence>MEGMPLTLPLTKAKGASALAQARTERRLMTGALCCFLAALLGLGALYAHLLPRMEAHGGEARIPRNVEDIKSLLAVLERWSTTAPGEVLSLFCATYVFMMAFAIPGSIALSVLAGALFGFVRGMALVVGCCIVGACTCYAVSMAIGKPLATWLWPVKMRLFQEEVAKRRNRLLLYMCFIRVTPAFPNVFVNVAAPIVGIPFDIFFFTTLLGLFVTQSVPVKGGLEIASISSLSEIYSRSLPIMCLLSLVLLAPLLLPLLLKERGKKKDKAETSAGGAEKGNRGIFSGLRASWKRSRDRRKRKEDSEPVEASV</sequence>
<feature type="domain" description="VTT" evidence="7">
    <location>
        <begin position="104"/>
        <end position="218"/>
    </location>
</feature>
<feature type="transmembrane region" description="Helical" evidence="6">
    <location>
        <begin position="28"/>
        <end position="50"/>
    </location>
</feature>
<gene>
    <name evidence="8" type="ORF">PSIN1315_LOCUS9075</name>
</gene>
<dbReference type="InterPro" id="IPR045014">
    <property type="entry name" value="TM41A/B"/>
</dbReference>
<evidence type="ECO:0000256" key="4">
    <source>
        <dbReference type="ARBA" id="ARBA00023136"/>
    </source>
</evidence>
<name>A0A7S3BR35_9VIRI</name>
<evidence type="ECO:0000313" key="8">
    <source>
        <dbReference type="EMBL" id="CAE0142872.1"/>
    </source>
</evidence>
<keyword evidence="3 6" id="KW-1133">Transmembrane helix</keyword>
<dbReference type="PANTHER" id="PTHR43220">
    <property type="match status" value="1"/>
</dbReference>
<keyword evidence="4 6" id="KW-0472">Membrane</keyword>
<evidence type="ECO:0000259" key="7">
    <source>
        <dbReference type="Pfam" id="PF09335"/>
    </source>
</evidence>
<evidence type="ECO:0000256" key="3">
    <source>
        <dbReference type="ARBA" id="ARBA00022989"/>
    </source>
</evidence>
<dbReference type="PANTHER" id="PTHR43220:SF7">
    <property type="entry name" value="SNARE ASSOCIATED GOLGI PROTEIN FAMILY"/>
    <property type="match status" value="1"/>
</dbReference>
<dbReference type="Pfam" id="PF09335">
    <property type="entry name" value="VTT_dom"/>
    <property type="match status" value="1"/>
</dbReference>
<evidence type="ECO:0000256" key="6">
    <source>
        <dbReference type="SAM" id="Phobius"/>
    </source>
</evidence>
<evidence type="ECO:0000256" key="1">
    <source>
        <dbReference type="ARBA" id="ARBA00004141"/>
    </source>
</evidence>
<keyword evidence="2 6" id="KW-0812">Transmembrane</keyword>
<organism evidence="8">
    <name type="scientific">Prasinoderma singulare</name>
    <dbReference type="NCBI Taxonomy" id="676789"/>
    <lineage>
        <taxon>Eukaryota</taxon>
        <taxon>Viridiplantae</taxon>
        <taxon>Prasinodermophyta</taxon>
        <taxon>Prasinodermophyceae</taxon>
        <taxon>Prasinodermales</taxon>
        <taxon>Prasinodermaceae</taxon>
        <taxon>Prasinoderma</taxon>
    </lineage>
</organism>
<feature type="transmembrane region" description="Helical" evidence="6">
    <location>
        <begin position="125"/>
        <end position="145"/>
    </location>
</feature>
<proteinExistence type="predicted"/>
<evidence type="ECO:0000256" key="2">
    <source>
        <dbReference type="ARBA" id="ARBA00022692"/>
    </source>
</evidence>
<feature type="transmembrane region" description="Helical" evidence="6">
    <location>
        <begin position="240"/>
        <end position="260"/>
    </location>
</feature>
<comment type="subcellular location">
    <subcellularLocation>
        <location evidence="1">Membrane</location>
        <topology evidence="1">Multi-pass membrane protein</topology>
    </subcellularLocation>
</comment>